<dbReference type="InterPro" id="IPR003737">
    <property type="entry name" value="GlcNAc_PI_deacetylase-related"/>
</dbReference>
<dbReference type="Pfam" id="PF02585">
    <property type="entry name" value="PIG-L"/>
    <property type="match status" value="1"/>
</dbReference>
<dbReference type="SUPFAM" id="SSF102588">
    <property type="entry name" value="LmbE-like"/>
    <property type="match status" value="1"/>
</dbReference>
<proteinExistence type="predicted"/>
<dbReference type="InterPro" id="IPR024078">
    <property type="entry name" value="LmbE-like_dom_sf"/>
</dbReference>
<dbReference type="Gene3D" id="3.40.50.10320">
    <property type="entry name" value="LmbE-like"/>
    <property type="match status" value="1"/>
</dbReference>
<keyword evidence="2" id="KW-1185">Reference proteome</keyword>
<dbReference type="PANTHER" id="PTHR12993:SF11">
    <property type="entry name" value="N-ACETYLGLUCOSAMINYL-PHOSPHATIDYLINOSITOL DE-N-ACETYLASE"/>
    <property type="match status" value="1"/>
</dbReference>
<protein>
    <submittedName>
        <fullName evidence="1">PIG-L family deacetylase</fullName>
    </submittedName>
</protein>
<accession>A0A9X4QNP9</accession>
<dbReference type="RefSeq" id="WP_277566583.1">
    <property type="nucleotide sequence ID" value="NZ_JAPDHZ010000003.1"/>
</dbReference>
<dbReference type="GO" id="GO:0016811">
    <property type="term" value="F:hydrolase activity, acting on carbon-nitrogen (but not peptide) bonds, in linear amides"/>
    <property type="evidence" value="ECO:0007669"/>
    <property type="project" value="TreeGrafter"/>
</dbReference>
<dbReference type="Proteomes" id="UP001153387">
    <property type="component" value="Unassembled WGS sequence"/>
</dbReference>
<evidence type="ECO:0000313" key="2">
    <source>
        <dbReference type="Proteomes" id="UP001153387"/>
    </source>
</evidence>
<name>A0A9X4QNP9_9BACL</name>
<dbReference type="AlphaFoldDB" id="A0A9X4QNP9"/>
<reference evidence="1 2" key="1">
    <citation type="submission" date="2022-10" db="EMBL/GenBank/DDBJ databases">
        <title>Comparative genomic analysis of Cohnella hashimotonis sp. nov., isolated from the International Space Station.</title>
        <authorList>
            <person name="Simpson A."/>
            <person name="Venkateswaran K."/>
        </authorList>
    </citation>
    <scope>NUCLEOTIDE SEQUENCE [LARGE SCALE GENOMIC DNA]</scope>
    <source>
        <strain evidence="1 2">DSM 18997</strain>
    </source>
</reference>
<evidence type="ECO:0000313" key="1">
    <source>
        <dbReference type="EMBL" id="MDG0792831.1"/>
    </source>
</evidence>
<dbReference type="PANTHER" id="PTHR12993">
    <property type="entry name" value="N-ACETYLGLUCOSAMINYL-PHOSPHATIDYLINOSITOL DE-N-ACETYLASE-RELATED"/>
    <property type="match status" value="1"/>
</dbReference>
<gene>
    <name evidence="1" type="ORF">OMP38_19620</name>
</gene>
<organism evidence="1 2">
    <name type="scientific">Cohnella ginsengisoli</name>
    <dbReference type="NCBI Taxonomy" id="425004"/>
    <lineage>
        <taxon>Bacteria</taxon>
        <taxon>Bacillati</taxon>
        <taxon>Bacillota</taxon>
        <taxon>Bacilli</taxon>
        <taxon>Bacillales</taxon>
        <taxon>Paenibacillaceae</taxon>
        <taxon>Cohnella</taxon>
    </lineage>
</organism>
<sequence>MAINLFFVPHQDDEALTFGAGIRNHLDVGDECHVILYTDGRSSGVRRQLNGETRSALARRYYDPAAEGYGYLEEADMVRLRNDEFRRSCLALGVPETHIHFADGQMRDGSTTVEGCEEVIREYLRRYPDARVKAFTDLGGNHADHANMGRAARRLARTGAIADLRLYVEPYNLRNAKREAKRMELLVERSRDHSHKVVASLQEYKRWDPARGQLAIGYHSVKRCFDRAIAKPVSYYHKP</sequence>
<dbReference type="EMBL" id="JAPDHZ010000003">
    <property type="protein sequence ID" value="MDG0792831.1"/>
    <property type="molecule type" value="Genomic_DNA"/>
</dbReference>
<comment type="caution">
    <text evidence="1">The sequence shown here is derived from an EMBL/GenBank/DDBJ whole genome shotgun (WGS) entry which is preliminary data.</text>
</comment>